<comment type="similarity">
    <text evidence="1">Belongs to the beta-class carbonic anhydrase family.</text>
</comment>
<comment type="catalytic activity">
    <reaction evidence="5">
        <text>hydrogencarbonate + H(+) = CO2 + H2O</text>
        <dbReference type="Rhea" id="RHEA:10748"/>
        <dbReference type="ChEBI" id="CHEBI:15377"/>
        <dbReference type="ChEBI" id="CHEBI:15378"/>
        <dbReference type="ChEBI" id="CHEBI:16526"/>
        <dbReference type="ChEBI" id="CHEBI:17544"/>
        <dbReference type="EC" id="4.2.1.1"/>
    </reaction>
</comment>
<dbReference type="Proteomes" id="UP000886749">
    <property type="component" value="Unassembled WGS sequence"/>
</dbReference>
<dbReference type="InterPro" id="IPR036874">
    <property type="entry name" value="Carbonic_anhydrase_sf"/>
</dbReference>
<evidence type="ECO:0000256" key="1">
    <source>
        <dbReference type="ARBA" id="ARBA00006217"/>
    </source>
</evidence>
<dbReference type="Gene3D" id="3.40.1050.10">
    <property type="entry name" value="Carbonic anhydrase"/>
    <property type="match status" value="1"/>
</dbReference>
<dbReference type="CDD" id="cd03379">
    <property type="entry name" value="beta_CA_cladeD"/>
    <property type="match status" value="1"/>
</dbReference>
<proteinExistence type="inferred from homology"/>
<dbReference type="InterPro" id="IPR001765">
    <property type="entry name" value="Carbonic_anhydrase"/>
</dbReference>
<keyword evidence="3 6" id="KW-0479">Metal-binding</keyword>
<keyword evidence="4 6" id="KW-0862">Zinc</keyword>
<dbReference type="PANTHER" id="PTHR43175">
    <property type="entry name" value="CARBONIC ANHYDRASE"/>
    <property type="match status" value="1"/>
</dbReference>
<gene>
    <name evidence="7" type="ORF">IAB36_05870</name>
</gene>
<dbReference type="AlphaFoldDB" id="A0A9D1AJM1"/>
<feature type="binding site" evidence="6">
    <location>
        <position position="38"/>
    </location>
    <ligand>
        <name>Zn(2+)</name>
        <dbReference type="ChEBI" id="CHEBI:29105"/>
    </ligand>
</feature>
<dbReference type="GO" id="GO:0004089">
    <property type="term" value="F:carbonate dehydratase activity"/>
    <property type="evidence" value="ECO:0007669"/>
    <property type="project" value="UniProtKB-EC"/>
</dbReference>
<comment type="caution">
    <text evidence="7">The sequence shown here is derived from an EMBL/GenBank/DDBJ whole genome shotgun (WGS) entry which is preliminary data.</text>
</comment>
<dbReference type="EMBL" id="DVGY01000130">
    <property type="protein sequence ID" value="HIR41335.1"/>
    <property type="molecule type" value="Genomic_DNA"/>
</dbReference>
<feature type="binding site" evidence="6">
    <location>
        <position position="94"/>
    </location>
    <ligand>
        <name>Zn(2+)</name>
        <dbReference type="ChEBI" id="CHEBI:29105"/>
    </ligand>
</feature>
<accession>A0A9D1AJM1</accession>
<dbReference type="SMART" id="SM00947">
    <property type="entry name" value="Pro_CA"/>
    <property type="match status" value="1"/>
</dbReference>
<dbReference type="EC" id="4.2.1.1" evidence="2"/>
<feature type="binding site" evidence="6">
    <location>
        <position position="36"/>
    </location>
    <ligand>
        <name>Zn(2+)</name>
        <dbReference type="ChEBI" id="CHEBI:29105"/>
    </ligand>
</feature>
<protein>
    <recommendedName>
        <fullName evidence="2">carbonic anhydrase</fullName>
        <ecNumber evidence="2">4.2.1.1</ecNumber>
    </recommendedName>
</protein>
<dbReference type="SUPFAM" id="SSF53056">
    <property type="entry name" value="beta-carbonic anhydrase, cab"/>
    <property type="match status" value="1"/>
</dbReference>
<evidence type="ECO:0000256" key="3">
    <source>
        <dbReference type="ARBA" id="ARBA00022723"/>
    </source>
</evidence>
<dbReference type="PANTHER" id="PTHR43175:SF3">
    <property type="entry name" value="CARBON DISULFIDE HYDROLASE"/>
    <property type="match status" value="1"/>
</dbReference>
<evidence type="ECO:0000256" key="6">
    <source>
        <dbReference type="PIRSR" id="PIRSR601765-1"/>
    </source>
</evidence>
<evidence type="ECO:0000256" key="5">
    <source>
        <dbReference type="ARBA" id="ARBA00048348"/>
    </source>
</evidence>
<name>A0A9D1AJM1_9FIRM</name>
<evidence type="ECO:0000256" key="2">
    <source>
        <dbReference type="ARBA" id="ARBA00012925"/>
    </source>
</evidence>
<comment type="cofactor">
    <cofactor evidence="6">
        <name>Zn(2+)</name>
        <dbReference type="ChEBI" id="CHEBI:29105"/>
    </cofactor>
    <text evidence="6">Binds 1 zinc ion per subunit.</text>
</comment>
<sequence length="181" mass="20385">MIDEMLAYNRTFVENQEYRKYTTSKYPNKKIAILTCMDTRLVELLPAALGIRNGDVKMIKNAGGMITGPFDSTVRSLLVSIVELGVEEVMVIGHTDCGVSGMNAQKIIQHLLARGVSQDHIDMMRYCGIDFESWLKGFDSVECSVKESVELLRHHPLMPKDVVIRGYIINTETGELFPQED</sequence>
<evidence type="ECO:0000256" key="4">
    <source>
        <dbReference type="ARBA" id="ARBA00022833"/>
    </source>
</evidence>
<dbReference type="Pfam" id="PF00484">
    <property type="entry name" value="Pro_CA"/>
    <property type="match status" value="1"/>
</dbReference>
<reference evidence="7" key="1">
    <citation type="submission" date="2020-10" db="EMBL/GenBank/DDBJ databases">
        <authorList>
            <person name="Gilroy R."/>
        </authorList>
    </citation>
    <scope>NUCLEOTIDE SEQUENCE</scope>
    <source>
        <strain evidence="7">CHK184-25365</strain>
    </source>
</reference>
<dbReference type="GO" id="GO:0008270">
    <property type="term" value="F:zinc ion binding"/>
    <property type="evidence" value="ECO:0007669"/>
    <property type="project" value="InterPro"/>
</dbReference>
<feature type="binding site" evidence="6">
    <location>
        <position position="97"/>
    </location>
    <ligand>
        <name>Zn(2+)</name>
        <dbReference type="ChEBI" id="CHEBI:29105"/>
    </ligand>
</feature>
<evidence type="ECO:0000313" key="7">
    <source>
        <dbReference type="EMBL" id="HIR41335.1"/>
    </source>
</evidence>
<organism evidence="7 8">
    <name type="scientific">Candidatus Egerieicola pullicola</name>
    <dbReference type="NCBI Taxonomy" id="2840775"/>
    <lineage>
        <taxon>Bacteria</taxon>
        <taxon>Bacillati</taxon>
        <taxon>Bacillota</taxon>
        <taxon>Clostridia</taxon>
        <taxon>Eubacteriales</taxon>
        <taxon>Oscillospiraceae</taxon>
        <taxon>Oscillospiraceae incertae sedis</taxon>
        <taxon>Candidatus Egerieicola</taxon>
    </lineage>
</organism>
<evidence type="ECO:0000313" key="8">
    <source>
        <dbReference type="Proteomes" id="UP000886749"/>
    </source>
</evidence>
<reference evidence="7" key="2">
    <citation type="journal article" date="2021" name="PeerJ">
        <title>Extensive microbial diversity within the chicken gut microbiome revealed by metagenomics and culture.</title>
        <authorList>
            <person name="Gilroy R."/>
            <person name="Ravi A."/>
            <person name="Getino M."/>
            <person name="Pursley I."/>
            <person name="Horton D.L."/>
            <person name="Alikhan N.F."/>
            <person name="Baker D."/>
            <person name="Gharbi K."/>
            <person name="Hall N."/>
            <person name="Watson M."/>
            <person name="Adriaenssens E.M."/>
            <person name="Foster-Nyarko E."/>
            <person name="Jarju S."/>
            <person name="Secka A."/>
            <person name="Antonio M."/>
            <person name="Oren A."/>
            <person name="Chaudhuri R.R."/>
            <person name="La Ragione R."/>
            <person name="Hildebrand F."/>
            <person name="Pallen M.J."/>
        </authorList>
    </citation>
    <scope>NUCLEOTIDE SEQUENCE</scope>
    <source>
        <strain evidence="7">CHK184-25365</strain>
    </source>
</reference>